<reference evidence="1 2" key="1">
    <citation type="submission" date="2015-09" db="EMBL/GenBank/DDBJ databases">
        <title>Bacillus cereus food isolates.</title>
        <authorList>
            <person name="Boekhorst J."/>
        </authorList>
    </citation>
    <scope>NUCLEOTIDE SEQUENCE [LARGE SCALE GENOMIC DNA]</scope>
    <source>
        <strain evidence="1 2">B4082</strain>
    </source>
</reference>
<protein>
    <submittedName>
        <fullName evidence="1">Uncharacterized protein</fullName>
    </submittedName>
</protein>
<organism evidence="1 2">
    <name type="scientific">Bacillus cereus</name>
    <dbReference type="NCBI Taxonomy" id="1396"/>
    <lineage>
        <taxon>Bacteria</taxon>
        <taxon>Bacillati</taxon>
        <taxon>Bacillota</taxon>
        <taxon>Bacilli</taxon>
        <taxon>Bacillales</taxon>
        <taxon>Bacillaceae</taxon>
        <taxon>Bacillus</taxon>
        <taxon>Bacillus cereus group</taxon>
    </lineage>
</organism>
<evidence type="ECO:0000313" key="1">
    <source>
        <dbReference type="EMBL" id="KZD27450.1"/>
    </source>
</evidence>
<dbReference type="AlphaFoldDB" id="A0A161RSK7"/>
<dbReference type="PATRIC" id="fig|1396.539.peg.1182"/>
<accession>A0A161RSK7</accession>
<comment type="caution">
    <text evidence="1">The sequence shown here is derived from an EMBL/GenBank/DDBJ whole genome shotgun (WGS) entry which is preliminary data.</text>
</comment>
<name>A0A161RSK7_BACCE</name>
<dbReference type="Proteomes" id="UP000076501">
    <property type="component" value="Unassembled WGS sequence"/>
</dbReference>
<dbReference type="EMBL" id="LJKA01000074">
    <property type="protein sequence ID" value="KZD27450.1"/>
    <property type="molecule type" value="Genomic_DNA"/>
</dbReference>
<proteinExistence type="predicted"/>
<dbReference type="RefSeq" id="WP_162840216.1">
    <property type="nucleotide sequence ID" value="NZ_LJKA01000074.1"/>
</dbReference>
<gene>
    <name evidence="1" type="ORF">B4082_5396</name>
</gene>
<sequence>MENKEYKKGYLEGQLDEAETAYHNLSSILDHICEEPSDFAKEYLEELAKFLTQHGRL</sequence>
<evidence type="ECO:0000313" key="2">
    <source>
        <dbReference type="Proteomes" id="UP000076501"/>
    </source>
</evidence>